<reference evidence="3" key="1">
    <citation type="submission" date="2016-11" db="UniProtKB">
        <authorList>
            <consortium name="WormBaseParasite"/>
        </authorList>
    </citation>
    <scope>IDENTIFICATION</scope>
</reference>
<keyword evidence="1" id="KW-0175">Coiled coil</keyword>
<dbReference type="AlphaFoldDB" id="A0A1I7YRC4"/>
<sequence length="96" mass="10804">MLPQTWVIKPTMEPSCFTINGERPSRRSGATRGECIALCHLSPRGKNLEKDVMAYDKAIDNCEKQGKELKDLKSAEAEDQKKLASVTNQLKELQKK</sequence>
<evidence type="ECO:0000313" key="3">
    <source>
        <dbReference type="WBParaSite" id="L893_g19042.t1"/>
    </source>
</evidence>
<dbReference type="Proteomes" id="UP000095287">
    <property type="component" value="Unplaced"/>
</dbReference>
<accession>A0A1I7YRC4</accession>
<feature type="coiled-coil region" evidence="1">
    <location>
        <begin position="55"/>
        <end position="96"/>
    </location>
</feature>
<evidence type="ECO:0000256" key="1">
    <source>
        <dbReference type="SAM" id="Coils"/>
    </source>
</evidence>
<proteinExistence type="predicted"/>
<dbReference type="WBParaSite" id="L893_g19042.t1">
    <property type="protein sequence ID" value="L893_g19042.t1"/>
    <property type="gene ID" value="L893_g19042"/>
</dbReference>
<name>A0A1I7YRC4_9BILA</name>
<organism evidence="2 3">
    <name type="scientific">Steinernema glaseri</name>
    <dbReference type="NCBI Taxonomy" id="37863"/>
    <lineage>
        <taxon>Eukaryota</taxon>
        <taxon>Metazoa</taxon>
        <taxon>Ecdysozoa</taxon>
        <taxon>Nematoda</taxon>
        <taxon>Chromadorea</taxon>
        <taxon>Rhabditida</taxon>
        <taxon>Tylenchina</taxon>
        <taxon>Panagrolaimomorpha</taxon>
        <taxon>Strongyloidoidea</taxon>
        <taxon>Steinernematidae</taxon>
        <taxon>Steinernema</taxon>
    </lineage>
</organism>
<protein>
    <submittedName>
        <fullName evidence="3">DUF1090 domain-containing protein</fullName>
    </submittedName>
</protein>
<keyword evidence="2" id="KW-1185">Reference proteome</keyword>
<evidence type="ECO:0000313" key="2">
    <source>
        <dbReference type="Proteomes" id="UP000095287"/>
    </source>
</evidence>